<name>Q17CI3_AEDAE</name>
<dbReference type="PhylomeDB" id="Q17CI3"/>
<dbReference type="AlphaFoldDB" id="Q17CI3"/>
<dbReference type="eggNOG" id="ENOG502SYNT">
    <property type="taxonomic scope" value="Eukaryota"/>
</dbReference>
<organism evidence="1 2">
    <name type="scientific">Aedes aegypti</name>
    <name type="common">Yellowfever mosquito</name>
    <name type="synonym">Culex aegypti</name>
    <dbReference type="NCBI Taxonomy" id="7159"/>
    <lineage>
        <taxon>Eukaryota</taxon>
        <taxon>Metazoa</taxon>
        <taxon>Ecdysozoa</taxon>
        <taxon>Arthropoda</taxon>
        <taxon>Hexapoda</taxon>
        <taxon>Insecta</taxon>
        <taxon>Pterygota</taxon>
        <taxon>Neoptera</taxon>
        <taxon>Endopterygota</taxon>
        <taxon>Diptera</taxon>
        <taxon>Nematocera</taxon>
        <taxon>Culicoidea</taxon>
        <taxon>Culicidae</taxon>
        <taxon>Culicinae</taxon>
        <taxon>Aedini</taxon>
        <taxon>Aedes</taxon>
        <taxon>Stegomyia</taxon>
    </lineage>
</organism>
<gene>
    <name evidence="1" type="ORF">AaeL_AAEL004550</name>
</gene>
<dbReference type="EMBL" id="CH477308">
    <property type="protein sequence ID" value="EAT44038.1"/>
    <property type="molecule type" value="Genomic_DNA"/>
</dbReference>
<reference evidence="1" key="2">
    <citation type="journal article" date="2007" name="Science">
        <title>Genome sequence of Aedes aegypti, a major arbovirus vector.</title>
        <authorList>
            <person name="Nene V."/>
            <person name="Wortman J.R."/>
            <person name="Lawson D."/>
            <person name="Haas B."/>
            <person name="Kodira C."/>
            <person name="Tu Z.J."/>
            <person name="Loftus B."/>
            <person name="Xi Z."/>
            <person name="Megy K."/>
            <person name="Grabherr M."/>
            <person name="Ren Q."/>
            <person name="Zdobnov E.M."/>
            <person name="Lobo N.F."/>
            <person name="Campbell K.S."/>
            <person name="Brown S.E."/>
            <person name="Bonaldo M.F."/>
            <person name="Zhu J."/>
            <person name="Sinkins S.P."/>
            <person name="Hogenkamp D.G."/>
            <person name="Amedeo P."/>
            <person name="Arensburger P."/>
            <person name="Atkinson P.W."/>
            <person name="Bidwell S."/>
            <person name="Biedler J."/>
            <person name="Birney E."/>
            <person name="Bruggner R.V."/>
            <person name="Costas J."/>
            <person name="Coy M.R."/>
            <person name="Crabtree J."/>
            <person name="Crawford M."/>
            <person name="Debruyn B."/>
            <person name="Decaprio D."/>
            <person name="Eiglmeier K."/>
            <person name="Eisenstadt E."/>
            <person name="El-Dorry H."/>
            <person name="Gelbart W.M."/>
            <person name="Gomes S.L."/>
            <person name="Hammond M."/>
            <person name="Hannick L.I."/>
            <person name="Hogan J.R."/>
            <person name="Holmes M.H."/>
            <person name="Jaffe D."/>
            <person name="Johnston J.S."/>
            <person name="Kennedy R.C."/>
            <person name="Koo H."/>
            <person name="Kravitz S."/>
            <person name="Kriventseva E.V."/>
            <person name="Kulp D."/>
            <person name="Labutti K."/>
            <person name="Lee E."/>
            <person name="Li S."/>
            <person name="Lovin D.D."/>
            <person name="Mao C."/>
            <person name="Mauceli E."/>
            <person name="Menck C.F."/>
            <person name="Miller J.R."/>
            <person name="Montgomery P."/>
            <person name="Mori A."/>
            <person name="Nascimento A.L."/>
            <person name="Naveira H.F."/>
            <person name="Nusbaum C."/>
            <person name="O'leary S."/>
            <person name="Orvis J."/>
            <person name="Pertea M."/>
            <person name="Quesneville H."/>
            <person name="Reidenbach K.R."/>
            <person name="Rogers Y.H."/>
            <person name="Roth C.W."/>
            <person name="Schneider J.R."/>
            <person name="Schatz M."/>
            <person name="Shumway M."/>
            <person name="Stanke M."/>
            <person name="Stinson E.O."/>
            <person name="Tubio J.M."/>
            <person name="Vanzee J.P."/>
            <person name="Verjovski-Almeida S."/>
            <person name="Werner D."/>
            <person name="White O."/>
            <person name="Wyder S."/>
            <person name="Zeng Q."/>
            <person name="Zhao Q."/>
            <person name="Zhao Y."/>
            <person name="Hill C.A."/>
            <person name="Raikhel A.S."/>
            <person name="Soares M.B."/>
            <person name="Knudson D.L."/>
            <person name="Lee N.H."/>
            <person name="Galagan J."/>
            <person name="Salzberg S.L."/>
            <person name="Paulsen I.T."/>
            <person name="Dimopoulos G."/>
            <person name="Collins F.H."/>
            <person name="Birren B."/>
            <person name="Fraser-Liggett C.M."/>
            <person name="Severson D.W."/>
        </authorList>
    </citation>
    <scope>NUCLEOTIDE SEQUENCE [LARGE SCALE GENOMIC DNA]</scope>
    <source>
        <strain evidence="1">Liverpool</strain>
    </source>
</reference>
<evidence type="ECO:0000313" key="1">
    <source>
        <dbReference type="EMBL" id="EAT44038.1"/>
    </source>
</evidence>
<dbReference type="HOGENOM" id="CLU_099994_0_0_1"/>
<dbReference type="OMA" id="GCANITE"/>
<dbReference type="VEuPathDB" id="VectorBase:AAEL007631"/>
<reference evidence="1" key="1">
    <citation type="submission" date="2005-10" db="EMBL/GenBank/DDBJ databases">
        <authorList>
            <person name="Loftus B.J."/>
            <person name="Nene V.M."/>
            <person name="Hannick L.I."/>
            <person name="Bidwell S."/>
            <person name="Haas B."/>
            <person name="Amedeo P."/>
            <person name="Orvis J."/>
            <person name="Wortman J.R."/>
            <person name="White O.R."/>
            <person name="Salzberg S."/>
            <person name="Shumway M."/>
            <person name="Koo H."/>
            <person name="Zhao Y."/>
            <person name="Holmes M."/>
            <person name="Miller J."/>
            <person name="Schatz M."/>
            <person name="Pop M."/>
            <person name="Pai G."/>
            <person name="Utterback T."/>
            <person name="Rogers Y.-H."/>
            <person name="Kravitz S."/>
            <person name="Fraser C.M."/>
        </authorList>
    </citation>
    <scope>NUCLEOTIDE SEQUENCE</scope>
    <source>
        <strain evidence="1">Liverpool</strain>
    </source>
</reference>
<dbReference type="STRING" id="7159.Q17CI3"/>
<evidence type="ECO:0000313" key="2">
    <source>
        <dbReference type="Proteomes" id="UP000682892"/>
    </source>
</evidence>
<sequence length="233" mass="26680">MVAAAWCFKFCLVDFTNIEAKIDSCKEDLEQKIGNIEQQLSVLRTECKAEIKNVSDSVTVVRDDLELTRRNVHRSGTINELIVSGIPYTSDENLLEIFLNISKALSYNSSEVPMVYLKRLSKLPIKAGSAPPILCQFSLRGVRDEFYARYLQLRTLNLCHVGFNNQNRVYINENLAREDREIRTQAIKLKKQGRIQQAFTRNGIVFIRVKNGDDAVPYYTLEQLFASVNQPIQ</sequence>
<reference evidence="1" key="3">
    <citation type="submission" date="2012-09" db="EMBL/GenBank/DDBJ databases">
        <authorList>
            <consortium name="VectorBase"/>
        </authorList>
    </citation>
    <scope>NUCLEOTIDE SEQUENCE</scope>
    <source>
        <strain evidence="1">Liverpool</strain>
    </source>
</reference>
<dbReference type="Proteomes" id="UP000682892">
    <property type="component" value="Chromosome 1"/>
</dbReference>
<accession>Q17CI3</accession>
<dbReference type="PaxDb" id="7159-AAEL004550-PA"/>
<protein>
    <submittedName>
        <fullName evidence="1">AAEL004550-PA</fullName>
    </submittedName>
</protein>
<proteinExistence type="predicted"/>